<accession>A0AAD6Z6W1</accession>
<comment type="caution">
    <text evidence="1">The sequence shown here is derived from an EMBL/GenBank/DDBJ whole genome shotgun (WGS) entry which is preliminary data.</text>
</comment>
<keyword evidence="2" id="KW-1185">Reference proteome</keyword>
<evidence type="ECO:0000313" key="2">
    <source>
        <dbReference type="Proteomes" id="UP001218218"/>
    </source>
</evidence>
<proteinExistence type="predicted"/>
<name>A0AAD6Z6W1_9AGAR</name>
<evidence type="ECO:0000313" key="1">
    <source>
        <dbReference type="EMBL" id="KAJ7309993.1"/>
    </source>
</evidence>
<reference evidence="1" key="1">
    <citation type="submission" date="2023-03" db="EMBL/GenBank/DDBJ databases">
        <title>Massive genome expansion in bonnet fungi (Mycena s.s.) driven by repeated elements and novel gene families across ecological guilds.</title>
        <authorList>
            <consortium name="Lawrence Berkeley National Laboratory"/>
            <person name="Harder C.B."/>
            <person name="Miyauchi S."/>
            <person name="Viragh M."/>
            <person name="Kuo A."/>
            <person name="Thoen E."/>
            <person name="Andreopoulos B."/>
            <person name="Lu D."/>
            <person name="Skrede I."/>
            <person name="Drula E."/>
            <person name="Henrissat B."/>
            <person name="Morin E."/>
            <person name="Kohler A."/>
            <person name="Barry K."/>
            <person name="LaButti K."/>
            <person name="Morin E."/>
            <person name="Salamov A."/>
            <person name="Lipzen A."/>
            <person name="Mereny Z."/>
            <person name="Hegedus B."/>
            <person name="Baldrian P."/>
            <person name="Stursova M."/>
            <person name="Weitz H."/>
            <person name="Taylor A."/>
            <person name="Grigoriev I.V."/>
            <person name="Nagy L.G."/>
            <person name="Martin F."/>
            <person name="Kauserud H."/>
        </authorList>
    </citation>
    <scope>NUCLEOTIDE SEQUENCE</scope>
    <source>
        <strain evidence="1">CBHHK002</strain>
    </source>
</reference>
<organism evidence="1 2">
    <name type="scientific">Mycena albidolilacea</name>
    <dbReference type="NCBI Taxonomy" id="1033008"/>
    <lineage>
        <taxon>Eukaryota</taxon>
        <taxon>Fungi</taxon>
        <taxon>Dikarya</taxon>
        <taxon>Basidiomycota</taxon>
        <taxon>Agaricomycotina</taxon>
        <taxon>Agaricomycetes</taxon>
        <taxon>Agaricomycetidae</taxon>
        <taxon>Agaricales</taxon>
        <taxon>Marasmiineae</taxon>
        <taxon>Mycenaceae</taxon>
        <taxon>Mycena</taxon>
    </lineage>
</organism>
<gene>
    <name evidence="1" type="ORF">DFH08DRAFT_1049474</name>
</gene>
<dbReference type="AlphaFoldDB" id="A0AAD6Z6W1"/>
<sequence>MPAYFTLSFSSILHSFISSCPNLQHLQLSCIRKMSFQLEALSKSLPAFRRLCTFSLTLVSAGDLSFVAASMCIAHTNPCFISFTVVFVPPSYLHVLLQRPLYPFPCTKKASAALTMVLNLYGLPLALHVHESDTTVWPWGFGATQCVGRYITCLICTHRSSAAGEEMRMFMLCSLLVCFAGMFVVKG</sequence>
<dbReference type="Proteomes" id="UP001218218">
    <property type="component" value="Unassembled WGS sequence"/>
</dbReference>
<dbReference type="SUPFAM" id="SSF52047">
    <property type="entry name" value="RNI-like"/>
    <property type="match status" value="1"/>
</dbReference>
<dbReference type="EMBL" id="JARIHO010000080">
    <property type="protein sequence ID" value="KAJ7309993.1"/>
    <property type="molecule type" value="Genomic_DNA"/>
</dbReference>
<protein>
    <submittedName>
        <fullName evidence="1">Uncharacterized protein</fullName>
    </submittedName>
</protein>